<dbReference type="InterPro" id="IPR010280">
    <property type="entry name" value="U5_MeTrfase_fam"/>
</dbReference>
<accession>A0A1X3DI12</accession>
<evidence type="ECO:0000259" key="8">
    <source>
        <dbReference type="PROSITE" id="PS50926"/>
    </source>
</evidence>
<dbReference type="PROSITE" id="PS50926">
    <property type="entry name" value="TRAM"/>
    <property type="match status" value="1"/>
</dbReference>
<comment type="caution">
    <text evidence="9">The sequence shown here is derived from an EMBL/GenBank/DDBJ whole genome shotgun (WGS) entry which is preliminary data.</text>
</comment>
<keyword evidence="1" id="KW-0479">Metal-binding</keyword>
<evidence type="ECO:0000256" key="3">
    <source>
        <dbReference type="ARBA" id="ARBA00022679"/>
    </source>
</evidence>
<evidence type="ECO:0000256" key="6">
    <source>
        <dbReference type="PROSITE-ProRule" id="PRU01024"/>
    </source>
</evidence>
<dbReference type="Pfam" id="PF05958">
    <property type="entry name" value="tRNA_U5-meth_tr"/>
    <property type="match status" value="1"/>
</dbReference>
<dbReference type="PANTHER" id="PTHR11061">
    <property type="entry name" value="RNA M5U METHYLTRANSFERASE"/>
    <property type="match status" value="1"/>
</dbReference>
<dbReference type="AlphaFoldDB" id="A0A1X3DI12"/>
<dbReference type="PROSITE" id="PS01230">
    <property type="entry name" value="TRMA_1"/>
    <property type="match status" value="1"/>
</dbReference>
<dbReference type="Gene3D" id="3.40.50.150">
    <property type="entry name" value="Vaccinia Virus protein VP39"/>
    <property type="match status" value="1"/>
</dbReference>
<gene>
    <name evidence="9" type="ORF">BV912_07710</name>
</gene>
<feature type="active site" description="Nucleophile" evidence="6">
    <location>
        <position position="400"/>
    </location>
</feature>
<feature type="binding site" evidence="6">
    <location>
        <position position="304"/>
    </location>
    <ligand>
        <name>S-adenosyl-L-methionine</name>
        <dbReference type="ChEBI" id="CHEBI:59789"/>
    </ligand>
</feature>
<keyword evidence="1" id="KW-0004">4Fe-4S</keyword>
<protein>
    <submittedName>
        <fullName evidence="9">23S rRNA (Uracil(1939)-C(5))-methyltransferase</fullName>
    </submittedName>
</protein>
<evidence type="ECO:0000256" key="7">
    <source>
        <dbReference type="PROSITE-ProRule" id="PRU10015"/>
    </source>
</evidence>
<feature type="binding site" evidence="6">
    <location>
        <position position="325"/>
    </location>
    <ligand>
        <name>S-adenosyl-L-methionine</name>
        <dbReference type="ChEBI" id="CHEBI:59789"/>
    </ligand>
</feature>
<dbReference type="STRING" id="1931275.BV914_11230"/>
<evidence type="ECO:0000313" key="10">
    <source>
        <dbReference type="Proteomes" id="UP000193303"/>
    </source>
</evidence>
<dbReference type="CDD" id="cd02440">
    <property type="entry name" value="AdoMet_MTases"/>
    <property type="match status" value="1"/>
</dbReference>
<feature type="active site" evidence="7">
    <location>
        <position position="400"/>
    </location>
</feature>
<dbReference type="Gene3D" id="2.40.50.1070">
    <property type="match status" value="1"/>
</dbReference>
<dbReference type="Gene3D" id="2.40.50.140">
    <property type="entry name" value="Nucleic acid-binding proteins"/>
    <property type="match status" value="1"/>
</dbReference>
<organism evidence="9 10">
    <name type="scientific">Neisseria dumasiana</name>
    <dbReference type="NCBI Taxonomy" id="1931275"/>
    <lineage>
        <taxon>Bacteria</taxon>
        <taxon>Pseudomonadati</taxon>
        <taxon>Pseudomonadota</taxon>
        <taxon>Betaproteobacteria</taxon>
        <taxon>Neisseriales</taxon>
        <taxon>Neisseriaceae</taxon>
        <taxon>Neisseria</taxon>
    </lineage>
</organism>
<evidence type="ECO:0000256" key="5">
    <source>
        <dbReference type="ARBA" id="ARBA00023014"/>
    </source>
</evidence>
<dbReference type="NCBIfam" id="NF009639">
    <property type="entry name" value="PRK13168.1"/>
    <property type="match status" value="1"/>
</dbReference>
<dbReference type="InterPro" id="IPR012340">
    <property type="entry name" value="NA-bd_OB-fold"/>
</dbReference>
<evidence type="ECO:0000256" key="4">
    <source>
        <dbReference type="ARBA" id="ARBA00022691"/>
    </source>
</evidence>
<evidence type="ECO:0000313" key="9">
    <source>
        <dbReference type="EMBL" id="OSI20444.1"/>
    </source>
</evidence>
<sequence length="443" mass="49719">MNNTIESEHIADVFSIDYEGRGVAKIKGKTVFIHGALPTERVSLVIEKERKHFSEARVIKVLQPSVERVFPKCCHFDTCGGCVLQHATLKAQVAYKQRILEEQLEKIGGVKPDEFLPPIYGLEWGYRNRVRFSVSENEQGVFSLGFKEKYSHSVVDIKGCDILPASVSDILPELKFVLQKLVKINGKVIYVECFFGERVTVLNVCMQNILNKSAQELLKRFSDGLNQAGSRLWQIWVKHNKDQAYPVDTDSQLSLDYTLPEYDVTMPYLPGDFTQVNMQMNALMVNRALSLIQAEKEDRIADLFCGLGNFTIPMAKSGAQIIGMEGADYLVQRASKNAFLNQCSNVEFKQADLFKTDGKTIADWGRFDKMLLDPPRNGAYAVVKSLHAPYLPKRIVYVSCNPATLARDAGVLVGKGYCFKSAGVMNMFAQTAHVEAIALFELY</sequence>
<dbReference type="OrthoDB" id="9804590at2"/>
<keyword evidence="3 6" id="KW-0808">Transferase</keyword>
<dbReference type="SUPFAM" id="SSF50249">
    <property type="entry name" value="Nucleic acid-binding proteins"/>
    <property type="match status" value="1"/>
</dbReference>
<proteinExistence type="inferred from homology"/>
<dbReference type="Proteomes" id="UP000193303">
    <property type="component" value="Unassembled WGS sequence"/>
</dbReference>
<dbReference type="PROSITE" id="PS51687">
    <property type="entry name" value="SAM_MT_RNA_M5U"/>
    <property type="match status" value="1"/>
</dbReference>
<dbReference type="NCBIfam" id="TIGR00479">
    <property type="entry name" value="rumA"/>
    <property type="match status" value="1"/>
</dbReference>
<keyword evidence="4 6" id="KW-0949">S-adenosyl-L-methionine</keyword>
<keyword evidence="1" id="KW-0408">Iron</keyword>
<comment type="similarity">
    <text evidence="6">Belongs to the class I-like SAM-binding methyltransferase superfamily. RNA M5U methyltransferase family.</text>
</comment>
<feature type="binding site" evidence="6">
    <location>
        <position position="275"/>
    </location>
    <ligand>
        <name>S-adenosyl-L-methionine</name>
        <dbReference type="ChEBI" id="CHEBI:59789"/>
    </ligand>
</feature>
<dbReference type="Pfam" id="PF01938">
    <property type="entry name" value="TRAM"/>
    <property type="match status" value="1"/>
</dbReference>
<dbReference type="GO" id="GO:0070041">
    <property type="term" value="F:rRNA (uridine-C5-)-methyltransferase activity"/>
    <property type="evidence" value="ECO:0007669"/>
    <property type="project" value="TreeGrafter"/>
</dbReference>
<dbReference type="GO" id="GO:0070475">
    <property type="term" value="P:rRNA base methylation"/>
    <property type="evidence" value="ECO:0007669"/>
    <property type="project" value="TreeGrafter"/>
</dbReference>
<dbReference type="InterPro" id="IPR029063">
    <property type="entry name" value="SAM-dependent_MTases_sf"/>
</dbReference>
<evidence type="ECO:0000256" key="2">
    <source>
        <dbReference type="ARBA" id="ARBA00022603"/>
    </source>
</evidence>
<keyword evidence="5" id="KW-0411">Iron-sulfur</keyword>
<feature type="binding site" evidence="6">
    <location>
        <position position="373"/>
    </location>
    <ligand>
        <name>S-adenosyl-L-methionine</name>
        <dbReference type="ChEBI" id="CHEBI:59789"/>
    </ligand>
</feature>
<evidence type="ECO:0000256" key="1">
    <source>
        <dbReference type="ARBA" id="ARBA00022485"/>
    </source>
</evidence>
<dbReference type="SUPFAM" id="SSF53335">
    <property type="entry name" value="S-adenosyl-L-methionine-dependent methyltransferases"/>
    <property type="match status" value="1"/>
</dbReference>
<feature type="domain" description="TRAM" evidence="8">
    <location>
        <begin position="1"/>
        <end position="60"/>
    </location>
</feature>
<keyword evidence="2 6" id="KW-0489">Methyltransferase</keyword>
<name>A0A1X3DI12_9NEIS</name>
<dbReference type="GO" id="GO:0051539">
    <property type="term" value="F:4 iron, 4 sulfur cluster binding"/>
    <property type="evidence" value="ECO:0007669"/>
    <property type="project" value="UniProtKB-KW"/>
</dbReference>
<dbReference type="InterPro" id="IPR002792">
    <property type="entry name" value="TRAM_dom"/>
</dbReference>
<reference evidence="10" key="1">
    <citation type="submission" date="2017-01" db="EMBL/GenBank/DDBJ databases">
        <authorList>
            <person name="Mah S.A."/>
            <person name="Swanson W.J."/>
            <person name="Moy G.W."/>
            <person name="Vacquier V.D."/>
        </authorList>
    </citation>
    <scope>NUCLEOTIDE SEQUENCE [LARGE SCALE GENOMIC DNA]</scope>
    <source>
        <strain evidence="10">124861</strain>
    </source>
</reference>
<dbReference type="InterPro" id="IPR030390">
    <property type="entry name" value="MeTrfase_TrmA_AS"/>
</dbReference>
<dbReference type="EMBL" id="MTAB01000015">
    <property type="protein sequence ID" value="OSI20444.1"/>
    <property type="molecule type" value="Genomic_DNA"/>
</dbReference>
<dbReference type="PANTHER" id="PTHR11061:SF49">
    <property type="entry name" value="23S RRNA (URACIL(1939)-C(5))-METHYLTRANSFERASE RLMD"/>
    <property type="match status" value="1"/>
</dbReference>